<dbReference type="SMART" id="SM00470">
    <property type="entry name" value="ParB"/>
    <property type="match status" value="1"/>
</dbReference>
<feature type="region of interest" description="Disordered" evidence="1">
    <location>
        <begin position="42"/>
        <end position="64"/>
    </location>
</feature>
<dbReference type="InterPro" id="IPR003115">
    <property type="entry name" value="ParB_N"/>
</dbReference>
<evidence type="ECO:0000256" key="1">
    <source>
        <dbReference type="SAM" id="MobiDB-lite"/>
    </source>
</evidence>
<dbReference type="Pfam" id="PF02195">
    <property type="entry name" value="ParB_N"/>
    <property type="match status" value="1"/>
</dbReference>
<dbReference type="OrthoDB" id="7812516at2"/>
<proteinExistence type="predicted"/>
<dbReference type="GO" id="GO:0007059">
    <property type="term" value="P:chromosome segregation"/>
    <property type="evidence" value="ECO:0007669"/>
    <property type="project" value="TreeGrafter"/>
</dbReference>
<gene>
    <name evidence="3" type="ORF">PSAL_036010</name>
</gene>
<name>A0A418SD02_9RHOB</name>
<evidence type="ECO:0000313" key="4">
    <source>
        <dbReference type="Proteomes" id="UP000283786"/>
    </source>
</evidence>
<sequence>MAKRRKLETPSDEALSKIEDEFRRETGAGRAPLTAPIAQVAAETAGAHEARPAAERARIAKDQGDAERLRAAESSGLVMQEIPLDLIDGEALVRDRVVLDADEMQELQLSIAANGLRLPVEVFPLEDDGRGYRFGLLSGYRRLRAFQALRGLNAKSGKYEKIKAVVRDPSAMGGTFAAMVEENEIRANLSHFERGRIAVIASQQGAFVNVEAAVEALFPMASKAKRSKIRSFALIFEELGDMLAFPDMIKERDGLKIATALRNGAESQLREALARRVAETPEEEAEMIGEAMTLVEPATPDRSKGGRPRKAAATPREVPLDSGVTLEYAEEGQGWTIRLKGRKLHRDVVEMAVAELERLLGR</sequence>
<geneLocation type="plasmid" evidence="3 4">
    <name>p202</name>
</geneLocation>
<protein>
    <recommendedName>
        <fullName evidence="2">ParB-like N-terminal domain-containing protein</fullName>
    </recommendedName>
</protein>
<feature type="compositionally biased region" description="Basic and acidic residues" evidence="1">
    <location>
        <begin position="46"/>
        <end position="64"/>
    </location>
</feature>
<dbReference type="AlphaFoldDB" id="A0A418SD02"/>
<dbReference type="PANTHER" id="PTHR33375">
    <property type="entry name" value="CHROMOSOME-PARTITIONING PROTEIN PARB-RELATED"/>
    <property type="match status" value="1"/>
</dbReference>
<dbReference type="InterPro" id="IPR050336">
    <property type="entry name" value="Chromosome_partition/occlusion"/>
</dbReference>
<feature type="region of interest" description="Disordered" evidence="1">
    <location>
        <begin position="296"/>
        <end position="318"/>
    </location>
</feature>
<dbReference type="RefSeq" id="WP_119840489.1">
    <property type="nucleotide sequence ID" value="NZ_CP060437.1"/>
</dbReference>
<dbReference type="GO" id="GO:0005694">
    <property type="term" value="C:chromosome"/>
    <property type="evidence" value="ECO:0007669"/>
    <property type="project" value="TreeGrafter"/>
</dbReference>
<organism evidence="3 4">
    <name type="scientific">Pseudooceanicola algae</name>
    <dbReference type="NCBI Taxonomy" id="1537215"/>
    <lineage>
        <taxon>Bacteria</taxon>
        <taxon>Pseudomonadati</taxon>
        <taxon>Pseudomonadota</taxon>
        <taxon>Alphaproteobacteria</taxon>
        <taxon>Rhodobacterales</taxon>
        <taxon>Paracoccaceae</taxon>
        <taxon>Pseudooceanicola</taxon>
    </lineage>
</organism>
<dbReference type="EMBL" id="CP060437">
    <property type="protein sequence ID" value="QPM92337.1"/>
    <property type="molecule type" value="Genomic_DNA"/>
</dbReference>
<keyword evidence="4" id="KW-1185">Reference proteome</keyword>
<accession>A0A418SD02</accession>
<dbReference type="PANTHER" id="PTHR33375:SF1">
    <property type="entry name" value="CHROMOSOME-PARTITIONING PROTEIN PARB-RELATED"/>
    <property type="match status" value="1"/>
</dbReference>
<evidence type="ECO:0000259" key="2">
    <source>
        <dbReference type="SMART" id="SM00470"/>
    </source>
</evidence>
<dbReference type="Gene3D" id="3.90.1530.30">
    <property type="match status" value="1"/>
</dbReference>
<evidence type="ECO:0000313" key="3">
    <source>
        <dbReference type="EMBL" id="QPM92337.1"/>
    </source>
</evidence>
<dbReference type="InterPro" id="IPR036086">
    <property type="entry name" value="ParB/Sulfiredoxin_sf"/>
</dbReference>
<dbReference type="SUPFAM" id="SSF110849">
    <property type="entry name" value="ParB/Sulfiredoxin"/>
    <property type="match status" value="1"/>
</dbReference>
<dbReference type="Proteomes" id="UP000283786">
    <property type="component" value="Plasmid p202"/>
</dbReference>
<feature type="domain" description="ParB-like N-terminal" evidence="2">
    <location>
        <begin position="80"/>
        <end position="184"/>
    </location>
</feature>
<reference evidence="3 4" key="1">
    <citation type="submission" date="2020-08" db="EMBL/GenBank/DDBJ databases">
        <title>Genome sequence of Rhodobacteraceae bacterium Lw-13e.</title>
        <authorList>
            <person name="Poehlein A."/>
            <person name="Wolter L."/>
            <person name="Daniel R."/>
            <person name="Brinkhoff T."/>
        </authorList>
    </citation>
    <scope>NUCLEOTIDE SEQUENCE [LARGE SCALE GENOMIC DNA]</scope>
    <source>
        <strain evidence="3 4">Lw-13e</strain>
        <plasmid evidence="3 4">p202</plasmid>
    </source>
</reference>
<dbReference type="KEGG" id="palw:PSAL_036010"/>
<keyword evidence="3" id="KW-0614">Plasmid</keyword>